<proteinExistence type="predicted"/>
<name>A0A6J0NBL2_RAPSA</name>
<keyword evidence="1" id="KW-1185">Reference proteome</keyword>
<dbReference type="OrthoDB" id="1077311at2759"/>
<evidence type="ECO:0000313" key="2">
    <source>
        <dbReference type="RefSeq" id="XP_018481567.1"/>
    </source>
</evidence>
<gene>
    <name evidence="2" type="primary">LOC108852564</name>
</gene>
<dbReference type="PANTHER" id="PTHR35726:SF11">
    <property type="entry name" value="MYELIN TRANSCRIPTION FACTOR-LIKE PROTEIN"/>
    <property type="match status" value="1"/>
</dbReference>
<sequence length="125" mass="13673">MNKTKFDVPPFLLLEASADSDGGGTIQIHGFLDDGESIDKSCSASLYETSCVTGTSLFHPEEEDTVNEERIFTAVAEEDDEDGEGEVNSYIRCGMSQLVKLSVDSTQVVSEMDKSRMFWEACLAS</sequence>
<dbReference type="GeneID" id="108852564"/>
<dbReference type="AlphaFoldDB" id="A0A6J0NBL2"/>
<organism evidence="1 2">
    <name type="scientific">Raphanus sativus</name>
    <name type="common">Radish</name>
    <name type="synonym">Raphanus raphanistrum var. sativus</name>
    <dbReference type="NCBI Taxonomy" id="3726"/>
    <lineage>
        <taxon>Eukaryota</taxon>
        <taxon>Viridiplantae</taxon>
        <taxon>Streptophyta</taxon>
        <taxon>Embryophyta</taxon>
        <taxon>Tracheophyta</taxon>
        <taxon>Spermatophyta</taxon>
        <taxon>Magnoliopsida</taxon>
        <taxon>eudicotyledons</taxon>
        <taxon>Gunneridae</taxon>
        <taxon>Pentapetalae</taxon>
        <taxon>rosids</taxon>
        <taxon>malvids</taxon>
        <taxon>Brassicales</taxon>
        <taxon>Brassicaceae</taxon>
        <taxon>Brassiceae</taxon>
        <taxon>Raphanus</taxon>
    </lineage>
</organism>
<dbReference type="PANTHER" id="PTHR35726">
    <property type="entry name" value="GLUTAMIC ACID-RICH PROTEIN-LIKE"/>
    <property type="match status" value="1"/>
</dbReference>
<accession>A0A6J0NBL2</accession>
<reference evidence="2" key="2">
    <citation type="submission" date="2025-08" db="UniProtKB">
        <authorList>
            <consortium name="RefSeq"/>
        </authorList>
    </citation>
    <scope>IDENTIFICATION</scope>
    <source>
        <tissue evidence="2">Leaf</tissue>
    </source>
</reference>
<dbReference type="Proteomes" id="UP000504610">
    <property type="component" value="Chromosome 4"/>
</dbReference>
<protein>
    <submittedName>
        <fullName evidence="2">Uncharacterized protein LOC108852564</fullName>
    </submittedName>
</protein>
<reference evidence="1" key="1">
    <citation type="journal article" date="2019" name="Database">
        <title>The radish genome database (RadishGD): an integrated information resource for radish genomics.</title>
        <authorList>
            <person name="Yu H.J."/>
            <person name="Baek S."/>
            <person name="Lee Y.J."/>
            <person name="Cho A."/>
            <person name="Mun J.H."/>
        </authorList>
    </citation>
    <scope>NUCLEOTIDE SEQUENCE [LARGE SCALE GENOMIC DNA]</scope>
    <source>
        <strain evidence="1">cv. WK10039</strain>
    </source>
</reference>
<evidence type="ECO:0000313" key="1">
    <source>
        <dbReference type="Proteomes" id="UP000504610"/>
    </source>
</evidence>
<dbReference type="RefSeq" id="XP_018481567.1">
    <property type="nucleotide sequence ID" value="XM_018626065.2"/>
</dbReference>
<dbReference type="KEGG" id="rsz:108852564"/>